<organism evidence="2 3">
    <name type="scientific">Puccinia coronata f. sp. avenae</name>
    <dbReference type="NCBI Taxonomy" id="200324"/>
    <lineage>
        <taxon>Eukaryota</taxon>
        <taxon>Fungi</taxon>
        <taxon>Dikarya</taxon>
        <taxon>Basidiomycota</taxon>
        <taxon>Pucciniomycotina</taxon>
        <taxon>Pucciniomycetes</taxon>
        <taxon>Pucciniales</taxon>
        <taxon>Pucciniaceae</taxon>
        <taxon>Puccinia</taxon>
    </lineage>
</organism>
<dbReference type="AlphaFoldDB" id="A0A2N5TJX4"/>
<gene>
    <name evidence="2" type="ORF">PCANC_26548</name>
</gene>
<reference evidence="2 3" key="1">
    <citation type="submission" date="2017-11" db="EMBL/GenBank/DDBJ databases">
        <title>De novo assembly and phasing of dikaryotic genomes from two isolates of Puccinia coronata f. sp. avenae, the causal agent of oat crown rust.</title>
        <authorList>
            <person name="Miller M.E."/>
            <person name="Zhang Y."/>
            <person name="Omidvar V."/>
            <person name="Sperschneider J."/>
            <person name="Schwessinger B."/>
            <person name="Raley C."/>
            <person name="Palmer J.M."/>
            <person name="Garnica D."/>
            <person name="Upadhyaya N."/>
            <person name="Rathjen J."/>
            <person name="Taylor J.M."/>
            <person name="Park R.F."/>
            <person name="Dodds P.N."/>
            <person name="Hirsch C.D."/>
            <person name="Kianian S.F."/>
            <person name="Figueroa M."/>
        </authorList>
    </citation>
    <scope>NUCLEOTIDE SEQUENCE [LARGE SCALE GENOMIC DNA]</scope>
    <source>
        <strain evidence="2">12NC29</strain>
    </source>
</reference>
<evidence type="ECO:0000313" key="3">
    <source>
        <dbReference type="Proteomes" id="UP000235388"/>
    </source>
</evidence>
<dbReference type="InterPro" id="IPR013103">
    <property type="entry name" value="RVT_2"/>
</dbReference>
<protein>
    <recommendedName>
        <fullName evidence="1">Reverse transcriptase Ty1/copia-type domain-containing protein</fullName>
    </recommendedName>
</protein>
<accession>A0A2N5TJX4</accession>
<dbReference type="Pfam" id="PF07727">
    <property type="entry name" value="RVT_2"/>
    <property type="match status" value="1"/>
</dbReference>
<comment type="caution">
    <text evidence="2">The sequence shown here is derived from an EMBL/GenBank/DDBJ whole genome shotgun (WGS) entry which is preliminary data.</text>
</comment>
<name>A0A2N5TJX4_9BASI</name>
<dbReference type="OrthoDB" id="3054497at2759"/>
<proteinExistence type="predicted"/>
<keyword evidence="3" id="KW-1185">Reference proteome</keyword>
<dbReference type="STRING" id="200324.A0A2N5TJX4"/>
<sequence length="340" mass="38308">MVQYASKLRHVGVSPNAEGWLLWDKSHRKVTTAVLVQFNEANPIVATEEASLENVPEATVLAIRGFQKRLAKWQASRLASILSPTIECLESKAVVTAIECLHLGDFWLGGELDAQDALVGALEAQDPCGSDSPTYSEAIKSVDASEWQAAMDDKRRSLEELEVMVEDDLPVEKKKILKCWWLLGSKRSMMGEISQRKARIIVGGHRQIKDVNYNETLALTPKFASLRISLTVAAKMGWSVASFDVKTAFLHSKINDDVWVLPPPGYPTTRGKVWKLQKALYGTKQAGRCWWLHLKLALEAFGFESNPQDMSTYTVRIMFDPSLKCRRREELDKAMPWRDF</sequence>
<evidence type="ECO:0000259" key="1">
    <source>
        <dbReference type="Pfam" id="PF07727"/>
    </source>
</evidence>
<feature type="domain" description="Reverse transcriptase Ty1/copia-type" evidence="1">
    <location>
        <begin position="168"/>
        <end position="313"/>
    </location>
</feature>
<dbReference type="EMBL" id="PGCJ01000588">
    <property type="protein sequence ID" value="PLW25790.1"/>
    <property type="molecule type" value="Genomic_DNA"/>
</dbReference>
<evidence type="ECO:0000313" key="2">
    <source>
        <dbReference type="EMBL" id="PLW25790.1"/>
    </source>
</evidence>
<dbReference type="Proteomes" id="UP000235388">
    <property type="component" value="Unassembled WGS sequence"/>
</dbReference>